<dbReference type="EMBL" id="KV442020">
    <property type="protein sequence ID" value="OAQ33548.1"/>
    <property type="molecule type" value="Genomic_DNA"/>
</dbReference>
<protein>
    <submittedName>
        <fullName evidence="4">Proteasome 26S subunit</fullName>
    </submittedName>
</protein>
<proteinExistence type="inferred from homology"/>
<dbReference type="OrthoDB" id="8775810at2759"/>
<dbReference type="InterPro" id="IPR033464">
    <property type="entry name" value="CSN8_PSD8_EIF3K"/>
</dbReference>
<dbReference type="PANTHER" id="PTHR12387:SF0">
    <property type="entry name" value="26S PROTEASOME NON-ATPASE REGULATORY SUBUNIT 8"/>
    <property type="match status" value="1"/>
</dbReference>
<dbReference type="FunFam" id="1.25.40.990:FF:000001">
    <property type="entry name" value="26S proteasome non-ATPase regulatory subunit"/>
    <property type="match status" value="1"/>
</dbReference>
<evidence type="ECO:0000313" key="4">
    <source>
        <dbReference type="EMBL" id="OAQ33548.1"/>
    </source>
</evidence>
<dbReference type="STRING" id="1314771.A0A197K8P6"/>
<gene>
    <name evidence="4" type="ORF">K457DRAFT_152487</name>
</gene>
<name>A0A197K8P6_9FUNG</name>
<feature type="domain" description="PCI" evidence="3">
    <location>
        <begin position="77"/>
        <end position="259"/>
    </location>
</feature>
<dbReference type="InterPro" id="IPR000717">
    <property type="entry name" value="PCI_dom"/>
</dbReference>
<evidence type="ECO:0000256" key="1">
    <source>
        <dbReference type="ARBA" id="ARBA00009627"/>
    </source>
</evidence>
<dbReference type="InterPro" id="IPR006746">
    <property type="entry name" value="26S_Psome_Rpn12"/>
</dbReference>
<reference evidence="4 5" key="1">
    <citation type="submission" date="2016-05" db="EMBL/GenBank/DDBJ databases">
        <title>Genome sequencing reveals origins of a unique bacterial endosymbiosis in the earliest lineages of terrestrial Fungi.</title>
        <authorList>
            <consortium name="DOE Joint Genome Institute"/>
            <person name="Uehling J."/>
            <person name="Gryganskyi A."/>
            <person name="Hameed K."/>
            <person name="Tschaplinski T."/>
            <person name="Misztal P."/>
            <person name="Wu S."/>
            <person name="Desiro A."/>
            <person name="Vande Pol N."/>
            <person name="Du Z.-Y."/>
            <person name="Zienkiewicz A."/>
            <person name="Zienkiewicz K."/>
            <person name="Morin E."/>
            <person name="Tisserant E."/>
            <person name="Splivallo R."/>
            <person name="Hainaut M."/>
            <person name="Henrissat B."/>
            <person name="Ohm R."/>
            <person name="Kuo A."/>
            <person name="Yan J."/>
            <person name="Lipzen A."/>
            <person name="Nolan M."/>
            <person name="Labutti K."/>
            <person name="Barry K."/>
            <person name="Goldstein A."/>
            <person name="Labbe J."/>
            <person name="Schadt C."/>
            <person name="Tuskan G."/>
            <person name="Grigoriev I."/>
            <person name="Martin F."/>
            <person name="Vilgalys R."/>
            <person name="Bonito G."/>
        </authorList>
    </citation>
    <scope>NUCLEOTIDE SEQUENCE [LARGE SCALE GENOMIC DNA]</scope>
    <source>
        <strain evidence="4 5">AG-77</strain>
    </source>
</reference>
<keyword evidence="5" id="KW-1185">Reference proteome</keyword>
<keyword evidence="2 4" id="KW-0647">Proteasome</keyword>
<evidence type="ECO:0000256" key="2">
    <source>
        <dbReference type="ARBA" id="ARBA00022942"/>
    </source>
</evidence>
<dbReference type="GO" id="GO:0005634">
    <property type="term" value="C:nucleus"/>
    <property type="evidence" value="ECO:0007669"/>
    <property type="project" value="TreeGrafter"/>
</dbReference>
<comment type="similarity">
    <text evidence="1">Belongs to the proteasome subunit S14 family.</text>
</comment>
<dbReference type="Pfam" id="PF10075">
    <property type="entry name" value="CSN8_PSD8_EIF3K"/>
    <property type="match status" value="1"/>
</dbReference>
<organism evidence="4 5">
    <name type="scientific">Linnemannia elongata AG-77</name>
    <dbReference type="NCBI Taxonomy" id="1314771"/>
    <lineage>
        <taxon>Eukaryota</taxon>
        <taxon>Fungi</taxon>
        <taxon>Fungi incertae sedis</taxon>
        <taxon>Mucoromycota</taxon>
        <taxon>Mortierellomycotina</taxon>
        <taxon>Mortierellomycetes</taxon>
        <taxon>Mortierellales</taxon>
        <taxon>Mortierellaceae</taxon>
        <taxon>Linnemannia</taxon>
    </lineage>
</organism>
<dbReference type="Proteomes" id="UP000078512">
    <property type="component" value="Unassembled WGS sequence"/>
</dbReference>
<sequence>MAISEVKRLAQALSQEYNSANPDLAKCGQFLSQLKIALIELSYLTHEERPNNIEELTLARDVLEIGAQWSVRTKDIPSFERYMAQLQTYYNDHSALPASPLKYNLIGLNLLCLLSQNRISDFHTALETIDPEQLHNNPAIQHPIKLEQSLMEGSYNRVWSSRSEVPSKEYLFFIDILMDTIRNEIASCSEKAYTSLPLSDAGTLLFFTNMEDILNFAKERNWKVNPVEQKAYFHSDADEKINIPADQIIKQTMFYARDMDRIV</sequence>
<evidence type="ECO:0000313" key="5">
    <source>
        <dbReference type="Proteomes" id="UP000078512"/>
    </source>
</evidence>
<accession>A0A197K8P6</accession>
<evidence type="ECO:0000259" key="3">
    <source>
        <dbReference type="PROSITE" id="PS50250"/>
    </source>
</evidence>
<dbReference type="GO" id="GO:0008541">
    <property type="term" value="C:proteasome regulatory particle, lid subcomplex"/>
    <property type="evidence" value="ECO:0007669"/>
    <property type="project" value="TreeGrafter"/>
</dbReference>
<dbReference type="GO" id="GO:0043161">
    <property type="term" value="P:proteasome-mediated ubiquitin-dependent protein catabolic process"/>
    <property type="evidence" value="ECO:0007669"/>
    <property type="project" value="TreeGrafter"/>
</dbReference>
<dbReference type="PANTHER" id="PTHR12387">
    <property type="entry name" value="26S PROTEASOME NON-ATPASE REGULATORY SUBUNIT 8"/>
    <property type="match status" value="1"/>
</dbReference>
<dbReference type="PROSITE" id="PS50250">
    <property type="entry name" value="PCI"/>
    <property type="match status" value="1"/>
</dbReference>
<dbReference type="GO" id="GO:0005829">
    <property type="term" value="C:cytosol"/>
    <property type="evidence" value="ECO:0007669"/>
    <property type="project" value="TreeGrafter"/>
</dbReference>
<dbReference type="Gene3D" id="1.25.40.990">
    <property type="match status" value="1"/>
</dbReference>
<dbReference type="AlphaFoldDB" id="A0A197K8P6"/>